<organism evidence="4 5">
    <name type="scientific">Lysobacter soli</name>
    <dbReference type="NCBI Taxonomy" id="453783"/>
    <lineage>
        <taxon>Bacteria</taxon>
        <taxon>Pseudomonadati</taxon>
        <taxon>Pseudomonadota</taxon>
        <taxon>Gammaproteobacteria</taxon>
        <taxon>Lysobacterales</taxon>
        <taxon>Lysobacteraceae</taxon>
        <taxon>Lysobacter</taxon>
    </lineage>
</organism>
<keyword evidence="5" id="KW-1185">Reference proteome</keyword>
<dbReference type="InterPro" id="IPR025392">
    <property type="entry name" value="DUF4124"/>
</dbReference>
<feature type="region of interest" description="Disordered" evidence="1">
    <location>
        <begin position="46"/>
        <end position="82"/>
    </location>
</feature>
<evidence type="ECO:0000256" key="1">
    <source>
        <dbReference type="SAM" id="MobiDB-lite"/>
    </source>
</evidence>
<comment type="caution">
    <text evidence="4">The sequence shown here is derived from an EMBL/GenBank/DDBJ whole genome shotgun (WGS) entry which is preliminary data.</text>
</comment>
<dbReference type="AlphaFoldDB" id="A0A3D8VBQ8"/>
<evidence type="ECO:0000256" key="2">
    <source>
        <dbReference type="SAM" id="SignalP"/>
    </source>
</evidence>
<evidence type="ECO:0000259" key="3">
    <source>
        <dbReference type="Pfam" id="PF13511"/>
    </source>
</evidence>
<evidence type="ECO:0000313" key="5">
    <source>
        <dbReference type="Proteomes" id="UP000256829"/>
    </source>
</evidence>
<dbReference type="Proteomes" id="UP000256829">
    <property type="component" value="Unassembled WGS sequence"/>
</dbReference>
<feature type="signal peptide" evidence="2">
    <location>
        <begin position="1"/>
        <end position="23"/>
    </location>
</feature>
<gene>
    <name evidence="4" type="ORF">DX912_11575</name>
</gene>
<keyword evidence="2" id="KW-0732">Signal</keyword>
<feature type="compositionally biased region" description="Low complexity" evidence="1">
    <location>
        <begin position="63"/>
        <end position="82"/>
    </location>
</feature>
<dbReference type="EMBL" id="QTJR01000007">
    <property type="protein sequence ID" value="RDY66753.1"/>
    <property type="molecule type" value="Genomic_DNA"/>
</dbReference>
<protein>
    <submittedName>
        <fullName evidence="4">DUF4124 domain-containing protein</fullName>
    </submittedName>
</protein>
<dbReference type="Pfam" id="PF13511">
    <property type="entry name" value="DUF4124"/>
    <property type="match status" value="1"/>
</dbReference>
<feature type="domain" description="DUF4124" evidence="3">
    <location>
        <begin position="15"/>
        <end position="70"/>
    </location>
</feature>
<evidence type="ECO:0000313" key="4">
    <source>
        <dbReference type="EMBL" id="RDY66753.1"/>
    </source>
</evidence>
<feature type="chain" id="PRO_5017776372" evidence="2">
    <location>
        <begin position="24"/>
        <end position="246"/>
    </location>
</feature>
<dbReference type="RefSeq" id="WP_115842674.1">
    <property type="nucleotide sequence ID" value="NZ_CP183976.1"/>
</dbReference>
<proteinExistence type="predicted"/>
<accession>A0A3D8VBQ8</accession>
<name>A0A3D8VBQ8_9GAMM</name>
<sequence length="246" mass="26853">MRPALRIVTLSFPLLLATVAASAAEITIYRCTDANGQLALRDTPCKKGETQQTKEMQRPKDAPPAVRRAASAPKATPAAAEPATRYLVSAPARPMYECVTPDGNRYLSDTSAGNPRWVPLWTLGYPGYAGLLPPRREFYPGSVQANVQGQFNGGDGRYSVSIGDRPPPRPPHDVPPPGYAVDSYGAGTWVYDECHALPQEEVCARLRDERWELGRRYNSALQSERGDIDRRQRGIDARLASDCGGG</sequence>
<reference evidence="4 5" key="1">
    <citation type="submission" date="2018-08" db="EMBL/GenBank/DDBJ databases">
        <title>Lysobacter soli KCTC 22011, whole genome shotgun sequence.</title>
        <authorList>
            <person name="Zhang X."/>
            <person name="Feng G."/>
            <person name="Zhu H."/>
        </authorList>
    </citation>
    <scope>NUCLEOTIDE SEQUENCE [LARGE SCALE GENOMIC DNA]</scope>
    <source>
        <strain evidence="4 5">KCTC 22011</strain>
    </source>
</reference>